<name>X1HFW6_9ZZZZ</name>
<dbReference type="Gene3D" id="3.40.1190.20">
    <property type="match status" value="1"/>
</dbReference>
<protein>
    <recommendedName>
        <fullName evidence="2">Carbohydrate kinase PfkB domain-containing protein</fullName>
    </recommendedName>
</protein>
<proteinExistence type="predicted"/>
<evidence type="ECO:0000313" key="1">
    <source>
        <dbReference type="EMBL" id="GAH69076.1"/>
    </source>
</evidence>
<dbReference type="InterPro" id="IPR029056">
    <property type="entry name" value="Ribokinase-like"/>
</dbReference>
<accession>X1HFW6</accession>
<evidence type="ECO:0008006" key="2">
    <source>
        <dbReference type="Google" id="ProtNLM"/>
    </source>
</evidence>
<reference evidence="1" key="1">
    <citation type="journal article" date="2014" name="Front. Microbiol.">
        <title>High frequency of phylogenetically diverse reductive dehalogenase-homologous genes in deep subseafloor sedimentary metagenomes.</title>
        <authorList>
            <person name="Kawai M."/>
            <person name="Futagami T."/>
            <person name="Toyoda A."/>
            <person name="Takaki Y."/>
            <person name="Nishi S."/>
            <person name="Hori S."/>
            <person name="Arai W."/>
            <person name="Tsubouchi T."/>
            <person name="Morono Y."/>
            <person name="Uchiyama I."/>
            <person name="Ito T."/>
            <person name="Fujiyama A."/>
            <person name="Inagaki F."/>
            <person name="Takami H."/>
        </authorList>
    </citation>
    <scope>NUCLEOTIDE SEQUENCE</scope>
    <source>
        <strain evidence="1">Expedition CK06-06</strain>
    </source>
</reference>
<dbReference type="AlphaFoldDB" id="X1HFW6"/>
<sequence>MTLERLRELLDGFARVRLAVFGDFFLDRYLIIDPARTEVSLETGLEAYQVVDKRPQPGAAGTVTSNLAALEVGEIRAVGFIGDDGEGYELRQGLEATGINTRHLLVRPELFTPTYCKPMIREPGGIER</sequence>
<feature type="non-terminal residue" evidence="1">
    <location>
        <position position="128"/>
    </location>
</feature>
<dbReference type="EMBL" id="BARU01030949">
    <property type="protein sequence ID" value="GAH69076.1"/>
    <property type="molecule type" value="Genomic_DNA"/>
</dbReference>
<organism evidence="1">
    <name type="scientific">marine sediment metagenome</name>
    <dbReference type="NCBI Taxonomy" id="412755"/>
    <lineage>
        <taxon>unclassified sequences</taxon>
        <taxon>metagenomes</taxon>
        <taxon>ecological metagenomes</taxon>
    </lineage>
</organism>
<gene>
    <name evidence="1" type="ORF">S03H2_49014</name>
</gene>
<dbReference type="SUPFAM" id="SSF53613">
    <property type="entry name" value="Ribokinase-like"/>
    <property type="match status" value="1"/>
</dbReference>
<comment type="caution">
    <text evidence="1">The sequence shown here is derived from an EMBL/GenBank/DDBJ whole genome shotgun (WGS) entry which is preliminary data.</text>
</comment>